<name>A0A0G4NW27_PENC3</name>
<evidence type="ECO:0000313" key="3">
    <source>
        <dbReference type="EMBL" id="CRL18301.1"/>
    </source>
</evidence>
<dbReference type="AlphaFoldDB" id="A0A0G4NW27"/>
<evidence type="ECO:0000313" key="4">
    <source>
        <dbReference type="Proteomes" id="UP000053732"/>
    </source>
</evidence>
<proteinExistence type="predicted"/>
<keyword evidence="4" id="KW-1185">Reference proteome</keyword>
<accession>A0A0G4NW27</accession>
<dbReference type="EMBL" id="HG793135">
    <property type="protein sequence ID" value="CRL18301.1"/>
    <property type="molecule type" value="Genomic_DNA"/>
</dbReference>
<sequence>MGPVKSIRNKFHSTSDAFPRSGKRENAWTPVPCTYAYPVDTSRAPRGRVISSHAIYPSALSGGPPISIFFVWVLEPLYVHSFDWGSLL</sequence>
<keyword evidence="2" id="KW-0472">Membrane</keyword>
<organism evidence="3 4">
    <name type="scientific">Penicillium camemberti (strain FM 013)</name>
    <dbReference type="NCBI Taxonomy" id="1429867"/>
    <lineage>
        <taxon>Eukaryota</taxon>
        <taxon>Fungi</taxon>
        <taxon>Dikarya</taxon>
        <taxon>Ascomycota</taxon>
        <taxon>Pezizomycotina</taxon>
        <taxon>Eurotiomycetes</taxon>
        <taxon>Eurotiomycetidae</taxon>
        <taxon>Eurotiales</taxon>
        <taxon>Aspergillaceae</taxon>
        <taxon>Penicillium</taxon>
    </lineage>
</organism>
<keyword evidence="2" id="KW-0812">Transmembrane</keyword>
<reference evidence="3 4" key="1">
    <citation type="journal article" date="2014" name="Nat. Commun.">
        <title>Multiple recent horizontal transfers of a large genomic region in cheese making fungi.</title>
        <authorList>
            <person name="Cheeseman K."/>
            <person name="Ropars J."/>
            <person name="Renault P."/>
            <person name="Dupont J."/>
            <person name="Gouzy J."/>
            <person name="Branca A."/>
            <person name="Abraham A.L."/>
            <person name="Ceppi M."/>
            <person name="Conseiller E."/>
            <person name="Debuchy R."/>
            <person name="Malagnac F."/>
            <person name="Goarin A."/>
            <person name="Silar P."/>
            <person name="Lacoste S."/>
            <person name="Sallet E."/>
            <person name="Bensimon A."/>
            <person name="Giraud T."/>
            <person name="Brygoo Y."/>
        </authorList>
    </citation>
    <scope>NUCLEOTIDE SEQUENCE [LARGE SCALE GENOMIC DNA]</scope>
    <source>
        <strain evidence="4">FM 013</strain>
    </source>
</reference>
<dbReference type="Proteomes" id="UP000053732">
    <property type="component" value="Unassembled WGS sequence"/>
</dbReference>
<protein>
    <submittedName>
        <fullName evidence="3">Str. FM013</fullName>
    </submittedName>
</protein>
<evidence type="ECO:0000256" key="1">
    <source>
        <dbReference type="SAM" id="MobiDB-lite"/>
    </source>
</evidence>
<gene>
    <name evidence="3" type="ORF">PCAMFM013_S002g000171</name>
</gene>
<keyword evidence="2" id="KW-1133">Transmembrane helix</keyword>
<feature type="transmembrane region" description="Helical" evidence="2">
    <location>
        <begin position="54"/>
        <end position="74"/>
    </location>
</feature>
<evidence type="ECO:0000256" key="2">
    <source>
        <dbReference type="SAM" id="Phobius"/>
    </source>
</evidence>
<feature type="region of interest" description="Disordered" evidence="1">
    <location>
        <begin position="1"/>
        <end position="25"/>
    </location>
</feature>